<dbReference type="SMART" id="SM00382">
    <property type="entry name" value="AAA"/>
    <property type="match status" value="2"/>
</dbReference>
<keyword evidence="10" id="KW-0325">Glycoprotein</keyword>
<dbReference type="InterPro" id="IPR056227">
    <property type="entry name" value="TMD0_ABC"/>
</dbReference>
<keyword evidence="6" id="KW-0547">Nucleotide-binding</keyword>
<feature type="transmembrane region" description="Helical" evidence="11">
    <location>
        <begin position="34"/>
        <end position="53"/>
    </location>
</feature>
<evidence type="ECO:0000256" key="7">
    <source>
        <dbReference type="ARBA" id="ARBA00022840"/>
    </source>
</evidence>
<protein>
    <recommendedName>
        <fullName evidence="16">P-loop containing nucleoside triphosphate hydrolase protein</fullName>
    </recommendedName>
</protein>
<keyword evidence="9 11" id="KW-0472">Membrane</keyword>
<evidence type="ECO:0000256" key="2">
    <source>
        <dbReference type="ARBA" id="ARBA00009726"/>
    </source>
</evidence>
<feature type="transmembrane region" description="Helical" evidence="11">
    <location>
        <begin position="1074"/>
        <end position="1105"/>
    </location>
</feature>
<dbReference type="Pfam" id="PF24357">
    <property type="entry name" value="TMD0_ABC"/>
    <property type="match status" value="1"/>
</dbReference>
<keyword evidence="4" id="KW-1003">Cell membrane</keyword>
<keyword evidence="8 11" id="KW-1133">Transmembrane helix</keyword>
<accession>A0A8J2N0R3</accession>
<evidence type="ECO:0000259" key="12">
    <source>
        <dbReference type="PROSITE" id="PS50893"/>
    </source>
</evidence>
<feature type="transmembrane region" description="Helical" evidence="11">
    <location>
        <begin position="972"/>
        <end position="988"/>
    </location>
</feature>
<feature type="domain" description="ABC transmembrane type-1" evidence="13">
    <location>
        <begin position="275"/>
        <end position="548"/>
    </location>
</feature>
<dbReference type="GO" id="GO:0005524">
    <property type="term" value="F:ATP binding"/>
    <property type="evidence" value="ECO:0007669"/>
    <property type="project" value="UniProtKB-KW"/>
</dbReference>
<dbReference type="Pfam" id="PF00005">
    <property type="entry name" value="ABC_tran"/>
    <property type="match status" value="2"/>
</dbReference>
<dbReference type="SUPFAM" id="SSF90123">
    <property type="entry name" value="ABC transporter transmembrane region"/>
    <property type="match status" value="2"/>
</dbReference>
<keyword evidence="7" id="KW-0067">ATP-binding</keyword>
<dbReference type="PROSITE" id="PS50929">
    <property type="entry name" value="ABC_TM1F"/>
    <property type="match status" value="2"/>
</dbReference>
<gene>
    <name evidence="14" type="ORF">ALTATR162_LOCUS6390</name>
</gene>
<comment type="similarity">
    <text evidence="2">Belongs to the ABC transporter superfamily. ABCC family. Conjugate transporter (TC 3.A.1.208) subfamily.</text>
</comment>
<evidence type="ECO:0000256" key="10">
    <source>
        <dbReference type="ARBA" id="ARBA00023180"/>
    </source>
</evidence>
<sequence>MMRGQCAREDEDVFGPVVQGCLDNFDFTLLFEETILFVVPASCLILLALAWRIPELIRAEGVVRVSILGLSKSIIHALIFISQVVFIALACTNTMANTRATIPVTAIGLFAIVIMGALSYLEHRRSPRPSSLLTLYLLVAAPTNAARCRTLWNMPSSTGVLTAFIVTTSLMGIALVLELAPKDALVREEIRKPSPEEKRGIVERSFLAWIVPTFVYGYKHTFTPKTLPPVDPRLTTCALDQTVVNDLDQTLFASLLKLHWRDLLSPVLPRACYLGLTLAQPFLVETSTAWVLDAPDSQHSQTRTSLIGAYVLVYLGLAVTYTLYRQKTVRTATAMRASLTDYVFQRLSHLDSAMELAGSATTLVSADIERIQFGVRELHEIWANVISAAIALFLIERAIGVAMVAALGVSFVSMAAVLLVAVSGSEAQKRWFEATEVRVAQVVKILAEFKSIKMMGYTKGLLDSLGAARVFEVQRSQKFRAFLIMVATLSQAAVALVPAFGFVTFILLHRHGDAKILDSSRAFGTLTLFSILSSSVGILVEAVFEVVSAIGCISRIQGVCTKHYRLDPRQINGSANSSQSMVVMKDASAKYESESDDIIKKVNIDIKPGSIIEVKGPVASGKSTLLKMVLGEVRYCTGEVAVGDNIIGYCDQNPWLDHVSIRDNITGPAPFDPERYADTIRICALDLDLKNIPGGDSSLCFGNGTTLSGGQKARICLARAIYARPRILVLDDCLSGLDANTEHTILENLVGAHGFLRKHSITTFLVSASRKPLPTNIATLSLGPDGPRLTENELKPLDVSVPNNSESYHFMNTSALSADEAAKEERLLLEEKSRSTEKYQRGGERALYAMFIRVAGRRGLIGFVFLLSIFVVGITYPQIYIQSWVLKSPQQQRDSIGTVTAVYLGLSFLALCAFSAACTHFTLGVAPRISLSFHGSLASALLYAPLSFLATTDMGSITNRFAQDLAVIDQEIPLAFIGTILTVLQLLAQSVTLIIGSHLSGIAVPFLLILVYWIQSMYLPTSYQLRLLDLEAKAPIVSLFVRSIEGLATVRTFGWMNRTQKESKQHIIASQTPFYLLATVQIMLGLVLDLVTAAMAVIIISVSVYTREPRIGLALFSIVGLGSSTKLLITQWTELETSFGAMRRIKEFSENTPREIASYRSLRPPRTWPDKGEVQFSDVSLSYSDSMPPVIQNLTLKIEPGWKVGICGRTGSGKSTLVASILGLVNIQKGTVVIDGIDVSFLESDSLRSSVTVVPQNGVLLRATVRKNLALGSPDPPTDEKMIEVLTKYGLYDRFKEREGLDTLVVDDILSYGEQQIFFIVRALLQKTRLVLLDEPTSRADSSTQQVIDSAVLNGFEGSTVLYIAHRLEILAQFDCVIVMDQGRIAEFGDPRELLQNPDSHFASTFKKAQSQISSLNAS</sequence>
<feature type="transmembrane region" description="Helical" evidence="11">
    <location>
        <begin position="102"/>
        <end position="121"/>
    </location>
</feature>
<feature type="transmembrane region" description="Helical" evidence="11">
    <location>
        <begin position="74"/>
        <end position="96"/>
    </location>
</feature>
<dbReference type="PROSITE" id="PS00211">
    <property type="entry name" value="ABC_TRANSPORTER_1"/>
    <property type="match status" value="1"/>
</dbReference>
<dbReference type="InterPro" id="IPR017871">
    <property type="entry name" value="ABC_transporter-like_CS"/>
</dbReference>
<feature type="transmembrane region" description="Helical" evidence="11">
    <location>
        <begin position="378"/>
        <end position="395"/>
    </location>
</feature>
<dbReference type="InterPro" id="IPR011527">
    <property type="entry name" value="ABC1_TM_dom"/>
</dbReference>
<dbReference type="RefSeq" id="XP_043169946.1">
    <property type="nucleotide sequence ID" value="XM_043314011.1"/>
</dbReference>
<feature type="transmembrane region" description="Helical" evidence="11">
    <location>
        <begin position="401"/>
        <end position="422"/>
    </location>
</feature>
<evidence type="ECO:0000256" key="1">
    <source>
        <dbReference type="ARBA" id="ARBA00004651"/>
    </source>
</evidence>
<feature type="transmembrane region" description="Helical" evidence="11">
    <location>
        <begin position="901"/>
        <end position="926"/>
    </location>
</feature>
<dbReference type="FunFam" id="3.40.50.300:FF:002145">
    <property type="entry name" value="ABC transporter (MsbA subfamily)"/>
    <property type="match status" value="1"/>
</dbReference>
<dbReference type="InterPro" id="IPR003439">
    <property type="entry name" value="ABC_transporter-like_ATP-bd"/>
</dbReference>
<feature type="transmembrane region" description="Helical" evidence="11">
    <location>
        <begin position="995"/>
        <end position="1014"/>
    </location>
</feature>
<name>A0A8J2N0R3_9PLEO</name>
<evidence type="ECO:0000256" key="8">
    <source>
        <dbReference type="ARBA" id="ARBA00022989"/>
    </source>
</evidence>
<dbReference type="OrthoDB" id="6500128at2759"/>
<dbReference type="Proteomes" id="UP000676310">
    <property type="component" value="Unassembled WGS sequence"/>
</dbReference>
<evidence type="ECO:0000256" key="5">
    <source>
        <dbReference type="ARBA" id="ARBA00022692"/>
    </source>
</evidence>
<dbReference type="InterPro" id="IPR036640">
    <property type="entry name" value="ABC1_TM_sf"/>
</dbReference>
<feature type="domain" description="ABC transporter" evidence="12">
    <location>
        <begin position="1174"/>
        <end position="1407"/>
    </location>
</feature>
<dbReference type="InterPro" id="IPR044726">
    <property type="entry name" value="ABCC_6TM_D2"/>
</dbReference>
<feature type="transmembrane region" description="Helical" evidence="11">
    <location>
        <begin position="860"/>
        <end position="881"/>
    </location>
</feature>
<dbReference type="EMBL" id="CAJRGZ010000019">
    <property type="protein sequence ID" value="CAG5163237.1"/>
    <property type="molecule type" value="Genomic_DNA"/>
</dbReference>
<comment type="subcellular location">
    <subcellularLocation>
        <location evidence="1">Cell membrane</location>
        <topology evidence="1">Multi-pass membrane protein</topology>
    </subcellularLocation>
</comment>
<dbReference type="InterPro" id="IPR050173">
    <property type="entry name" value="ABC_transporter_C-like"/>
</dbReference>
<organism evidence="14 15">
    <name type="scientific">Alternaria atra</name>
    <dbReference type="NCBI Taxonomy" id="119953"/>
    <lineage>
        <taxon>Eukaryota</taxon>
        <taxon>Fungi</taxon>
        <taxon>Dikarya</taxon>
        <taxon>Ascomycota</taxon>
        <taxon>Pezizomycotina</taxon>
        <taxon>Dothideomycetes</taxon>
        <taxon>Pleosporomycetidae</taxon>
        <taxon>Pleosporales</taxon>
        <taxon>Pleosporineae</taxon>
        <taxon>Pleosporaceae</taxon>
        <taxon>Alternaria</taxon>
        <taxon>Alternaria sect. Ulocladioides</taxon>
    </lineage>
</organism>
<feature type="domain" description="ABC transmembrane type-1" evidence="13">
    <location>
        <begin position="863"/>
        <end position="1105"/>
    </location>
</feature>
<dbReference type="GO" id="GO:0005886">
    <property type="term" value="C:plasma membrane"/>
    <property type="evidence" value="ECO:0007669"/>
    <property type="project" value="UniProtKB-SubCell"/>
</dbReference>
<keyword evidence="3" id="KW-0813">Transport</keyword>
<dbReference type="Gene3D" id="3.40.50.300">
    <property type="entry name" value="P-loop containing nucleotide triphosphate hydrolases"/>
    <property type="match status" value="2"/>
</dbReference>
<evidence type="ECO:0000256" key="11">
    <source>
        <dbReference type="SAM" id="Phobius"/>
    </source>
</evidence>
<feature type="transmembrane region" description="Helical" evidence="11">
    <location>
        <begin position="933"/>
        <end position="952"/>
    </location>
</feature>
<evidence type="ECO:0000313" key="14">
    <source>
        <dbReference type="EMBL" id="CAG5163237.1"/>
    </source>
</evidence>
<dbReference type="InterPro" id="IPR027417">
    <property type="entry name" value="P-loop_NTPase"/>
</dbReference>
<evidence type="ECO:0000256" key="9">
    <source>
        <dbReference type="ARBA" id="ARBA00023136"/>
    </source>
</evidence>
<keyword evidence="15" id="KW-1185">Reference proteome</keyword>
<evidence type="ECO:0008006" key="16">
    <source>
        <dbReference type="Google" id="ProtNLM"/>
    </source>
</evidence>
<dbReference type="PROSITE" id="PS50893">
    <property type="entry name" value="ABC_TRANSPORTER_2"/>
    <property type="match status" value="2"/>
</dbReference>
<dbReference type="GO" id="GO:0016887">
    <property type="term" value="F:ATP hydrolysis activity"/>
    <property type="evidence" value="ECO:0007669"/>
    <property type="project" value="InterPro"/>
</dbReference>
<evidence type="ECO:0000256" key="6">
    <source>
        <dbReference type="ARBA" id="ARBA00022741"/>
    </source>
</evidence>
<evidence type="ECO:0000259" key="13">
    <source>
        <dbReference type="PROSITE" id="PS50929"/>
    </source>
</evidence>
<dbReference type="PANTHER" id="PTHR24223:SF399">
    <property type="entry name" value="ABC TRANSPORTER ATNG"/>
    <property type="match status" value="1"/>
</dbReference>
<evidence type="ECO:0000256" key="3">
    <source>
        <dbReference type="ARBA" id="ARBA00022448"/>
    </source>
</evidence>
<feature type="transmembrane region" description="Helical" evidence="11">
    <location>
        <begin position="528"/>
        <end position="553"/>
    </location>
</feature>
<dbReference type="CDD" id="cd18580">
    <property type="entry name" value="ABC_6TM_ABCC_D2"/>
    <property type="match status" value="1"/>
</dbReference>
<evidence type="ECO:0000256" key="4">
    <source>
        <dbReference type="ARBA" id="ARBA00022475"/>
    </source>
</evidence>
<dbReference type="GeneID" id="67018274"/>
<dbReference type="InterPro" id="IPR003593">
    <property type="entry name" value="AAA+_ATPase"/>
</dbReference>
<feature type="transmembrane region" description="Helical" evidence="11">
    <location>
        <begin position="158"/>
        <end position="180"/>
    </location>
</feature>
<dbReference type="Gene3D" id="1.20.1560.10">
    <property type="entry name" value="ABC transporter type 1, transmembrane domain"/>
    <property type="match status" value="2"/>
</dbReference>
<evidence type="ECO:0000313" key="15">
    <source>
        <dbReference type="Proteomes" id="UP000676310"/>
    </source>
</evidence>
<dbReference type="SUPFAM" id="SSF52540">
    <property type="entry name" value="P-loop containing nucleoside triphosphate hydrolases"/>
    <property type="match status" value="2"/>
</dbReference>
<feature type="domain" description="ABC transporter" evidence="12">
    <location>
        <begin position="582"/>
        <end position="810"/>
    </location>
</feature>
<comment type="caution">
    <text evidence="14">The sequence shown here is derived from an EMBL/GenBank/DDBJ whole genome shotgun (WGS) entry which is preliminary data.</text>
</comment>
<dbReference type="Pfam" id="PF00664">
    <property type="entry name" value="ABC_membrane"/>
    <property type="match status" value="1"/>
</dbReference>
<feature type="transmembrane region" description="Helical" evidence="11">
    <location>
        <begin position="481"/>
        <end position="508"/>
    </location>
</feature>
<proteinExistence type="inferred from homology"/>
<dbReference type="GO" id="GO:0140359">
    <property type="term" value="F:ABC-type transporter activity"/>
    <property type="evidence" value="ECO:0007669"/>
    <property type="project" value="InterPro"/>
</dbReference>
<reference evidence="14" key="1">
    <citation type="submission" date="2021-05" db="EMBL/GenBank/DDBJ databases">
        <authorList>
            <person name="Stam R."/>
        </authorList>
    </citation>
    <scope>NUCLEOTIDE SEQUENCE</scope>
    <source>
        <strain evidence="14">CS162</strain>
    </source>
</reference>
<dbReference type="PANTHER" id="PTHR24223">
    <property type="entry name" value="ATP-BINDING CASSETTE SUB-FAMILY C"/>
    <property type="match status" value="1"/>
</dbReference>
<keyword evidence="5 11" id="KW-0812">Transmembrane</keyword>
<feature type="transmembrane region" description="Helical" evidence="11">
    <location>
        <begin position="1111"/>
        <end position="1129"/>
    </location>
</feature>
<feature type="transmembrane region" description="Helical" evidence="11">
    <location>
        <begin position="305"/>
        <end position="324"/>
    </location>
</feature>